<keyword evidence="2" id="KW-1133">Transmembrane helix</keyword>
<evidence type="ECO:0000313" key="3">
    <source>
        <dbReference type="EMBL" id="MBW8485898.1"/>
    </source>
</evidence>
<keyword evidence="4" id="KW-1185">Reference proteome</keyword>
<organism evidence="3 4">
    <name type="scientific">Actinomadura parmotrematis</name>
    <dbReference type="NCBI Taxonomy" id="2864039"/>
    <lineage>
        <taxon>Bacteria</taxon>
        <taxon>Bacillati</taxon>
        <taxon>Actinomycetota</taxon>
        <taxon>Actinomycetes</taxon>
        <taxon>Streptosporangiales</taxon>
        <taxon>Thermomonosporaceae</taxon>
        <taxon>Actinomadura</taxon>
    </lineage>
</organism>
<accession>A0ABS7FZM9</accession>
<comment type="caution">
    <text evidence="3">The sequence shown here is derived from an EMBL/GenBank/DDBJ whole genome shotgun (WGS) entry which is preliminary data.</text>
</comment>
<proteinExistence type="predicted"/>
<keyword evidence="2" id="KW-0812">Transmembrane</keyword>
<feature type="compositionally biased region" description="Low complexity" evidence="1">
    <location>
        <begin position="45"/>
        <end position="61"/>
    </location>
</feature>
<feature type="transmembrane region" description="Helical" evidence="2">
    <location>
        <begin position="175"/>
        <end position="200"/>
    </location>
</feature>
<keyword evidence="2" id="KW-0472">Membrane</keyword>
<protein>
    <recommendedName>
        <fullName evidence="5">Toxin-antitoxin system, toxin component</fullName>
    </recommendedName>
</protein>
<evidence type="ECO:0008006" key="5">
    <source>
        <dbReference type="Google" id="ProtNLM"/>
    </source>
</evidence>
<dbReference type="RefSeq" id="WP_220169138.1">
    <property type="nucleotide sequence ID" value="NZ_JAIBOA010000019.1"/>
</dbReference>
<feature type="transmembrane region" description="Helical" evidence="2">
    <location>
        <begin position="132"/>
        <end position="150"/>
    </location>
</feature>
<evidence type="ECO:0000256" key="1">
    <source>
        <dbReference type="SAM" id="MobiDB-lite"/>
    </source>
</evidence>
<evidence type="ECO:0000313" key="4">
    <source>
        <dbReference type="Proteomes" id="UP000774570"/>
    </source>
</evidence>
<evidence type="ECO:0000256" key="2">
    <source>
        <dbReference type="SAM" id="Phobius"/>
    </source>
</evidence>
<sequence length="202" mass="22138">MTYPPSPEAQWPPQGYAAPQQPQPYPGHPQQQQQPYGHQPPPQQPYGYQQQPGYGQPQEYAPQQPYQQVGYGQAGNLVCRFCGSGPAAKATFRAHRGMIVVMSFRHLEGPFCRDCGMATFRRLTADTLIQGWYGYASFVITPITVLINLFRRGKVAHLAPPAGGGRQPMDPGPRLLARPTAVIGLFIPVVLFLVIILLAASG</sequence>
<feature type="region of interest" description="Disordered" evidence="1">
    <location>
        <begin position="1"/>
        <end position="61"/>
    </location>
</feature>
<feature type="compositionally biased region" description="Low complexity" evidence="1">
    <location>
        <begin position="28"/>
        <end position="37"/>
    </location>
</feature>
<dbReference type="SUPFAM" id="SSF81995">
    <property type="entry name" value="beta-sandwich domain of Sec23/24"/>
    <property type="match status" value="1"/>
</dbReference>
<reference evidence="3 4" key="1">
    <citation type="submission" date="2021-07" db="EMBL/GenBank/DDBJ databases">
        <title>Actinomadura sp. PM05-2 isolated from lichen.</title>
        <authorList>
            <person name="Somphong A."/>
            <person name="Phongsopitanun W."/>
            <person name="Tanasupawat S."/>
            <person name="Peongsungnone V."/>
        </authorList>
    </citation>
    <scope>NUCLEOTIDE SEQUENCE [LARGE SCALE GENOMIC DNA]</scope>
    <source>
        <strain evidence="3 4">PM05-2</strain>
    </source>
</reference>
<dbReference type="EMBL" id="JAIBOA010000019">
    <property type="protein sequence ID" value="MBW8485898.1"/>
    <property type="molecule type" value="Genomic_DNA"/>
</dbReference>
<name>A0ABS7FZM9_9ACTN</name>
<gene>
    <name evidence="3" type="ORF">K1Y72_26215</name>
</gene>
<dbReference type="Proteomes" id="UP000774570">
    <property type="component" value="Unassembled WGS sequence"/>
</dbReference>